<dbReference type="EC" id="5.1.3.22" evidence="3"/>
<dbReference type="NCBIfam" id="NF009689">
    <property type="entry name" value="PRK13210.1"/>
    <property type="match status" value="1"/>
</dbReference>
<dbReference type="RefSeq" id="WP_209770943.1">
    <property type="nucleotide sequence ID" value="NZ_JAGGLO010000001.1"/>
</dbReference>
<dbReference type="SUPFAM" id="SSF51658">
    <property type="entry name" value="Xylose isomerase-like"/>
    <property type="match status" value="1"/>
</dbReference>
<dbReference type="EMBL" id="JAIWIY010000001">
    <property type="protein sequence ID" value="MCA2096804.1"/>
    <property type="molecule type" value="Genomic_DNA"/>
</dbReference>
<dbReference type="Pfam" id="PF01261">
    <property type="entry name" value="AP_endonuc_2"/>
    <property type="match status" value="1"/>
</dbReference>
<keyword evidence="1 3" id="KW-0413">Isomerase</keyword>
<dbReference type="InterPro" id="IPR050417">
    <property type="entry name" value="Sugar_Epim/Isomerase"/>
</dbReference>
<evidence type="ECO:0000313" key="4">
    <source>
        <dbReference type="Proteomes" id="UP001198374"/>
    </source>
</evidence>
<evidence type="ECO:0000259" key="2">
    <source>
        <dbReference type="Pfam" id="PF01261"/>
    </source>
</evidence>
<gene>
    <name evidence="3" type="ORF">LDJ82_07860</name>
</gene>
<sequence length="276" mass="31313">MDKTSLGIYEKAMPDKLNIHQKLQLAKEVGFDQVEISIDESDAKLNRLFSGFAYNLAKAQRDEGLRVRTMCLSGHRKYPFGSLDTFKRNKSLAIMEKAIEFADINGIKIIQLAGYDVYYENSTSETEKYFVENLGKAVEMASKYGVILAFETMETEFMDTVEKAMKYVNLIDSPYLGIYPDIGNLKNAAVKYGTDVVEDLKLGKGHIFAAHLKETNPGIYRDMTFGTGGHTEYERCIAELKDQGVNIYTGEFWNHGEENYKEIITDAYEFLTGKLK</sequence>
<reference evidence="4" key="1">
    <citation type="submission" date="2023-07" db="EMBL/GenBank/DDBJ databases">
        <title>FDA dAtabase for Regulatory Grade micrObial Sequences (FDA-ARGOS): Supporting development and validation of Infectious Disease Dx tests.</title>
        <authorList>
            <person name="Sproer C."/>
            <person name="Gronow S."/>
            <person name="Severitt S."/>
            <person name="Schroder I."/>
            <person name="Tallon L."/>
            <person name="Sadzewicz L."/>
            <person name="Zhao X."/>
            <person name="Boylan J."/>
            <person name="Ott S."/>
            <person name="Bowen H."/>
            <person name="Vavikolanu K."/>
            <person name="Hazen T."/>
            <person name="Aluvathingal J."/>
            <person name="Nadendla S."/>
            <person name="Lowell S."/>
            <person name="Myers T."/>
            <person name="Yan Y."/>
        </authorList>
    </citation>
    <scope>NUCLEOTIDE SEQUENCE [LARGE SCALE GENOMIC DNA]</scope>
    <source>
        <strain evidence="4">FDAARGOS_1538</strain>
    </source>
</reference>
<dbReference type="GO" id="GO:0034015">
    <property type="term" value="F:L-ribulose-5-phosphate 3-epimerase activity"/>
    <property type="evidence" value="ECO:0007669"/>
    <property type="project" value="UniProtKB-EC"/>
</dbReference>
<dbReference type="Gene3D" id="3.20.20.150">
    <property type="entry name" value="Divalent-metal-dependent TIM barrel enzymes"/>
    <property type="match status" value="1"/>
</dbReference>
<name>A0ABS7YYK1_9FIRM</name>
<proteinExistence type="predicted"/>
<accession>A0ABS7YYK1</accession>
<protein>
    <submittedName>
        <fullName evidence="3">L-ribulose-5-phosphate 3-epimerase</fullName>
        <ecNumber evidence="3">5.1.3.22</ecNumber>
    </submittedName>
</protein>
<keyword evidence="4" id="KW-1185">Reference proteome</keyword>
<dbReference type="PANTHER" id="PTHR43489">
    <property type="entry name" value="ISOMERASE"/>
    <property type="match status" value="1"/>
</dbReference>
<comment type="caution">
    <text evidence="3">The sequence shown here is derived from an EMBL/GenBank/DDBJ whole genome shotgun (WGS) entry which is preliminary data.</text>
</comment>
<feature type="domain" description="Xylose isomerase-like TIM barrel" evidence="2">
    <location>
        <begin position="23"/>
        <end position="265"/>
    </location>
</feature>
<dbReference type="InterPro" id="IPR013022">
    <property type="entry name" value="Xyl_isomerase-like_TIM-brl"/>
</dbReference>
<dbReference type="InterPro" id="IPR036237">
    <property type="entry name" value="Xyl_isomerase-like_sf"/>
</dbReference>
<dbReference type="Proteomes" id="UP001198374">
    <property type="component" value="Unassembled WGS sequence"/>
</dbReference>
<dbReference type="PANTHER" id="PTHR43489:SF1">
    <property type="entry name" value="L-RIBULOSE-5-PHOSPHATE 3-EPIMERASE SGBU-RELATED"/>
    <property type="match status" value="1"/>
</dbReference>
<organism evidence="3 4">
    <name type="scientific">Anaerococcus degeneri</name>
    <dbReference type="NCBI Taxonomy" id="361500"/>
    <lineage>
        <taxon>Bacteria</taxon>
        <taxon>Bacillati</taxon>
        <taxon>Bacillota</taxon>
        <taxon>Tissierellia</taxon>
        <taxon>Tissierellales</taxon>
        <taxon>Peptoniphilaceae</taxon>
        <taxon>Anaerococcus</taxon>
    </lineage>
</organism>
<evidence type="ECO:0000256" key="1">
    <source>
        <dbReference type="ARBA" id="ARBA00023235"/>
    </source>
</evidence>
<evidence type="ECO:0000313" key="3">
    <source>
        <dbReference type="EMBL" id="MCA2096804.1"/>
    </source>
</evidence>